<dbReference type="InterPro" id="IPR000527">
    <property type="entry name" value="Flag_Lring"/>
</dbReference>
<keyword evidence="6 11" id="KW-0472">Membrane</keyword>
<accession>A0A1A9F440</accession>
<keyword evidence="8 11" id="KW-0975">Bacterial flagellum</keyword>
<dbReference type="PANTHER" id="PTHR34933">
    <property type="entry name" value="FLAGELLAR L-RING PROTEIN"/>
    <property type="match status" value="1"/>
</dbReference>
<evidence type="ECO:0000256" key="9">
    <source>
        <dbReference type="ARBA" id="ARBA00023237"/>
    </source>
</evidence>
<dbReference type="HAMAP" id="MF_00415">
    <property type="entry name" value="FlgH"/>
    <property type="match status" value="1"/>
</dbReference>
<comment type="similarity">
    <text evidence="3 11">Belongs to the FlgH family.</text>
</comment>
<keyword evidence="5 11" id="KW-0732">Signal</keyword>
<dbReference type="Proteomes" id="UP000078070">
    <property type="component" value="Chromosome"/>
</dbReference>
<evidence type="ECO:0000313" key="14">
    <source>
        <dbReference type="Proteomes" id="UP000078070"/>
    </source>
</evidence>
<evidence type="ECO:0000256" key="3">
    <source>
        <dbReference type="ARBA" id="ARBA00006929"/>
    </source>
</evidence>
<proteinExistence type="inferred from homology"/>
<organism evidence="13 14">
    <name type="scientific">Marinobacterium aestuarii</name>
    <dbReference type="NCBI Taxonomy" id="1821621"/>
    <lineage>
        <taxon>Bacteria</taxon>
        <taxon>Pseudomonadati</taxon>
        <taxon>Pseudomonadota</taxon>
        <taxon>Gammaproteobacteria</taxon>
        <taxon>Oceanospirillales</taxon>
        <taxon>Oceanospirillaceae</taxon>
        <taxon>Marinobacterium</taxon>
    </lineage>
</organism>
<keyword evidence="10 11" id="KW-0449">Lipoprotein</keyword>
<keyword evidence="13" id="KW-0966">Cell projection</keyword>
<comment type="subunit">
    <text evidence="4 11">The basal body constitutes a major portion of the flagellar organelle and consists of four rings (L,P,S, and M) mounted on a central rod.</text>
</comment>
<evidence type="ECO:0000256" key="6">
    <source>
        <dbReference type="ARBA" id="ARBA00023136"/>
    </source>
</evidence>
<feature type="signal peptide" evidence="12">
    <location>
        <begin position="1"/>
        <end position="20"/>
    </location>
</feature>
<dbReference type="STRING" id="1821621.A8C75_04045"/>
<evidence type="ECO:0000313" key="13">
    <source>
        <dbReference type="EMBL" id="ANG65094.1"/>
    </source>
</evidence>
<dbReference type="OrthoDB" id="9789463at2"/>
<dbReference type="KEGG" id="mars:A8C75_04045"/>
<evidence type="ECO:0000256" key="8">
    <source>
        <dbReference type="ARBA" id="ARBA00023143"/>
    </source>
</evidence>
<evidence type="ECO:0000256" key="4">
    <source>
        <dbReference type="ARBA" id="ARBA00011439"/>
    </source>
</evidence>
<evidence type="ECO:0000256" key="10">
    <source>
        <dbReference type="ARBA" id="ARBA00023288"/>
    </source>
</evidence>
<dbReference type="GO" id="GO:0009279">
    <property type="term" value="C:cell outer membrane"/>
    <property type="evidence" value="ECO:0007669"/>
    <property type="project" value="UniProtKB-SubCell"/>
</dbReference>
<name>A0A1A9F440_9GAMM</name>
<dbReference type="GO" id="GO:0071973">
    <property type="term" value="P:bacterial-type flagellum-dependent cell motility"/>
    <property type="evidence" value="ECO:0007669"/>
    <property type="project" value="InterPro"/>
</dbReference>
<dbReference type="NCBIfam" id="NF001304">
    <property type="entry name" value="PRK00249.1-4"/>
    <property type="match status" value="1"/>
</dbReference>
<protein>
    <recommendedName>
        <fullName evidence="11">Flagellar L-ring protein</fullName>
    </recommendedName>
    <alternativeName>
        <fullName evidence="11">Basal body L-ring protein</fullName>
    </alternativeName>
</protein>
<keyword evidence="9 11" id="KW-0998">Cell outer membrane</keyword>
<evidence type="ECO:0000256" key="2">
    <source>
        <dbReference type="ARBA" id="ARBA00004635"/>
    </source>
</evidence>
<gene>
    <name evidence="11" type="primary">flgH</name>
    <name evidence="13" type="ORF">A8C75_04045</name>
</gene>
<sequence length="223" mass="23675">MTRSLLLAALVLVLSGCVTKAPKPDNPYFAPIPAQSYETVPPANGSIYQAATSINLYGDGRALRIGDVITVLLSEKTQSTKSASTDVDKSNQINLPQPQLFGRGLSAFGSPLSLSAQSDSAFASEGSSDMSNSLSGSITVTVHEVRPNGLLLVKGEKWLTLNQGDEYIRVSGMVRARDVAADNTVSSTKLADARIAYSGTGAVHDSNVMGWLGKFFISPFWLF</sequence>
<comment type="function">
    <text evidence="1 11">Assembles around the rod to form the L-ring and probably protects the motor/basal body from shearing forces during rotation.</text>
</comment>
<dbReference type="PROSITE" id="PS51257">
    <property type="entry name" value="PROKAR_LIPOPROTEIN"/>
    <property type="match status" value="1"/>
</dbReference>
<evidence type="ECO:0000256" key="7">
    <source>
        <dbReference type="ARBA" id="ARBA00023139"/>
    </source>
</evidence>
<feature type="chain" id="PRO_5008881555" description="Flagellar L-ring protein" evidence="12">
    <location>
        <begin position="21"/>
        <end position="223"/>
    </location>
</feature>
<dbReference type="AlphaFoldDB" id="A0A1A9F440"/>
<evidence type="ECO:0000256" key="5">
    <source>
        <dbReference type="ARBA" id="ARBA00022729"/>
    </source>
</evidence>
<keyword evidence="13" id="KW-0282">Flagellum</keyword>
<evidence type="ECO:0000256" key="1">
    <source>
        <dbReference type="ARBA" id="ARBA00002591"/>
    </source>
</evidence>
<evidence type="ECO:0000256" key="11">
    <source>
        <dbReference type="HAMAP-Rule" id="MF_00415"/>
    </source>
</evidence>
<reference evidence="13 14" key="2">
    <citation type="journal article" date="2018" name="Int. J. Syst. Evol. Microbiol.">
        <title>Marinobacterium aestuarii sp. nov., a benzene-degrading marine bacterium isolated from estuary sediment.</title>
        <authorList>
            <person name="Bae S.S."/>
            <person name="Jung J."/>
            <person name="Chung D."/>
            <person name="Baek K."/>
        </authorList>
    </citation>
    <scope>NUCLEOTIDE SEQUENCE [LARGE SCALE GENOMIC DNA]</scope>
    <source>
        <strain evidence="13 14">ST58-10</strain>
    </source>
</reference>
<dbReference type="EMBL" id="CP015839">
    <property type="protein sequence ID" value="ANG65094.1"/>
    <property type="molecule type" value="Genomic_DNA"/>
</dbReference>
<dbReference type="PANTHER" id="PTHR34933:SF1">
    <property type="entry name" value="FLAGELLAR L-RING PROTEIN"/>
    <property type="match status" value="1"/>
</dbReference>
<dbReference type="GO" id="GO:0009427">
    <property type="term" value="C:bacterial-type flagellum basal body, distal rod, L ring"/>
    <property type="evidence" value="ECO:0007669"/>
    <property type="project" value="InterPro"/>
</dbReference>
<keyword evidence="7" id="KW-0564">Palmitate</keyword>
<comment type="subcellular location">
    <subcellularLocation>
        <location evidence="11">Cell outer membrane</location>
        <topology evidence="11">Lipid-anchor</topology>
    </subcellularLocation>
    <subcellularLocation>
        <location evidence="11">Bacterial flagellum basal body</location>
    </subcellularLocation>
    <subcellularLocation>
        <location evidence="2">Membrane</location>
        <topology evidence="2">Lipid-anchor</topology>
    </subcellularLocation>
</comment>
<reference evidence="14" key="1">
    <citation type="submission" date="2016-05" db="EMBL/GenBank/DDBJ databases">
        <authorList>
            <person name="Baek K."/>
            <person name="Yang S.-J."/>
        </authorList>
    </citation>
    <scope>NUCLEOTIDE SEQUENCE [LARGE SCALE GENOMIC DNA]</scope>
    <source>
        <strain evidence="14">ST58-10</strain>
    </source>
</reference>
<dbReference type="Pfam" id="PF02107">
    <property type="entry name" value="FlgH"/>
    <property type="match status" value="1"/>
</dbReference>
<keyword evidence="14" id="KW-1185">Reference proteome</keyword>
<evidence type="ECO:0000256" key="12">
    <source>
        <dbReference type="SAM" id="SignalP"/>
    </source>
</evidence>
<dbReference type="GO" id="GO:0003774">
    <property type="term" value="F:cytoskeletal motor activity"/>
    <property type="evidence" value="ECO:0007669"/>
    <property type="project" value="InterPro"/>
</dbReference>
<dbReference type="PRINTS" id="PR01008">
    <property type="entry name" value="FLGLRINGFLGH"/>
</dbReference>
<keyword evidence="13" id="KW-0969">Cilium</keyword>